<feature type="domain" description="Peptidase M12A" evidence="12">
    <location>
        <begin position="162"/>
        <end position="365"/>
    </location>
</feature>
<comment type="cofactor">
    <cofactor evidence="9 10">
        <name>Zn(2+)</name>
        <dbReference type="ChEBI" id="CHEBI:29105"/>
    </cofactor>
    <text evidence="9 10">Binds 1 zinc ion per subunit.</text>
</comment>
<keyword evidence="10" id="KW-0732">Signal</keyword>
<dbReference type="SUPFAM" id="SSF49854">
    <property type="entry name" value="Spermadhesin, CUB domain"/>
    <property type="match status" value="1"/>
</dbReference>
<dbReference type="PROSITE" id="PS00022">
    <property type="entry name" value="EGF_1"/>
    <property type="match status" value="1"/>
</dbReference>
<evidence type="ECO:0000256" key="5">
    <source>
        <dbReference type="ARBA" id="ARBA00022833"/>
    </source>
</evidence>
<dbReference type="SMART" id="SM00235">
    <property type="entry name" value="ZnMc"/>
    <property type="match status" value="1"/>
</dbReference>
<evidence type="ECO:0000256" key="7">
    <source>
        <dbReference type="ARBA" id="ARBA00023157"/>
    </source>
</evidence>
<dbReference type="Gene3D" id="3.40.390.10">
    <property type="entry name" value="Collagenase (Catalytic Domain)"/>
    <property type="match status" value="1"/>
</dbReference>
<evidence type="ECO:0000313" key="14">
    <source>
        <dbReference type="Proteomes" id="UP001175271"/>
    </source>
</evidence>
<dbReference type="PRINTS" id="PR00480">
    <property type="entry name" value="ASTACIN"/>
</dbReference>
<keyword evidence="3 9" id="KW-0479">Metal-binding</keyword>
<dbReference type="PROSITE" id="PS01180">
    <property type="entry name" value="CUB"/>
    <property type="match status" value="1"/>
</dbReference>
<dbReference type="GO" id="GO:0004222">
    <property type="term" value="F:metalloendopeptidase activity"/>
    <property type="evidence" value="ECO:0007669"/>
    <property type="project" value="UniProtKB-UniRule"/>
</dbReference>
<feature type="domain" description="CUB" evidence="11">
    <location>
        <begin position="412"/>
        <end position="538"/>
    </location>
</feature>
<keyword evidence="5 9" id="KW-0862">Zinc</keyword>
<evidence type="ECO:0000256" key="2">
    <source>
        <dbReference type="ARBA" id="ARBA00022670"/>
    </source>
</evidence>
<dbReference type="PROSITE" id="PS51864">
    <property type="entry name" value="ASTACIN"/>
    <property type="match status" value="1"/>
</dbReference>
<evidence type="ECO:0000256" key="4">
    <source>
        <dbReference type="ARBA" id="ARBA00022801"/>
    </source>
</evidence>
<dbReference type="InterPro" id="IPR035914">
    <property type="entry name" value="Sperma_CUB_dom_sf"/>
</dbReference>
<keyword evidence="4 9" id="KW-0378">Hydrolase</keyword>
<keyword evidence="14" id="KW-1185">Reference proteome</keyword>
<sequence length="655" mass="73199">MWILALFFIVSTATLPLSTGADDVLQNKVNLIVSSLPKGPNGKPLKGKDLLKKTIANYTDFDELARLIADQKRRAERRFREQEDVLYNKSKALINKVIAEAKLLNPKPPPAEAPLNFAEINSAAGLDEVLVEGDMLMTLEQAKKYFGMENDSMTNGVRSKRQALRDLSTRWPKGIVYYGFDDAFADTGKEAVRAAIGFWERNTCIRFKYLENPGTIPPGSEGNVIFYEGNGCFSELGKSEWLIQHISLAPWCQSVRVATHEIAHTLGLFHEQSRYDRDTYIYVDTTNIQEDYKGQYGAASATDMNNYGKPYDYRGIMHYWANLWAKDTSKPIMYALNPAYQMSIGYAQIPTYGDSFILNMHYECYDKCANSETVCQNDGRPHPNNCAVCHCPEGFGGANCTQWEPPSVGMTCGESRTATATWQSITVNNVIGNGQKEPANLTDPAKCTWHVTAPTGSKIQYMVTYIGTDGNENALCHHECFYGGVSIKGLEQTWIPEGMRFCCPAQFNKLMTTFANQLVVQPWNALRFTDFSVKYRLVPTGRRSCPFDYQFLSVDGTLCYHAVAQPLSYTVAIRLCRNNGGTISMAQDPVDAAILKDKFLQKIQCADPRKTITRYWNEFSNGKCGIFDINTSTSSYEECLTSTSKAGFVCAAPSN</sequence>
<evidence type="ECO:0000256" key="9">
    <source>
        <dbReference type="PROSITE-ProRule" id="PRU01211"/>
    </source>
</evidence>
<evidence type="ECO:0000313" key="13">
    <source>
        <dbReference type="EMBL" id="KAK0401943.1"/>
    </source>
</evidence>
<comment type="caution">
    <text evidence="13">The sequence shown here is derived from an EMBL/GenBank/DDBJ whole genome shotgun (WGS) entry which is preliminary data.</text>
</comment>
<evidence type="ECO:0000256" key="8">
    <source>
        <dbReference type="PROSITE-ProRule" id="PRU00059"/>
    </source>
</evidence>
<dbReference type="GO" id="GO:0008270">
    <property type="term" value="F:zinc ion binding"/>
    <property type="evidence" value="ECO:0007669"/>
    <property type="project" value="UniProtKB-UniRule"/>
</dbReference>
<evidence type="ECO:0000259" key="12">
    <source>
        <dbReference type="PROSITE" id="PS51864"/>
    </source>
</evidence>
<keyword evidence="6 9" id="KW-0482">Metalloprotease</keyword>
<organism evidence="13 14">
    <name type="scientific">Steinernema hermaphroditum</name>
    <dbReference type="NCBI Taxonomy" id="289476"/>
    <lineage>
        <taxon>Eukaryota</taxon>
        <taxon>Metazoa</taxon>
        <taxon>Ecdysozoa</taxon>
        <taxon>Nematoda</taxon>
        <taxon>Chromadorea</taxon>
        <taxon>Rhabditida</taxon>
        <taxon>Tylenchina</taxon>
        <taxon>Panagrolaimomorpha</taxon>
        <taxon>Strongyloidoidea</taxon>
        <taxon>Steinernematidae</taxon>
        <taxon>Steinernema</taxon>
    </lineage>
</organism>
<evidence type="ECO:0000259" key="11">
    <source>
        <dbReference type="PROSITE" id="PS01180"/>
    </source>
</evidence>
<evidence type="ECO:0000256" key="10">
    <source>
        <dbReference type="RuleBase" id="RU361183"/>
    </source>
</evidence>
<dbReference type="InterPro" id="IPR016187">
    <property type="entry name" value="CTDL_fold"/>
</dbReference>
<keyword evidence="1" id="KW-0245">EGF-like domain</keyword>
<dbReference type="PANTHER" id="PTHR10127">
    <property type="entry name" value="DISCOIDIN, CUB, EGF, LAMININ , AND ZINC METALLOPROTEASE DOMAIN CONTAINING"/>
    <property type="match status" value="1"/>
</dbReference>
<evidence type="ECO:0000256" key="6">
    <source>
        <dbReference type="ARBA" id="ARBA00023049"/>
    </source>
</evidence>
<feature type="active site" evidence="9">
    <location>
        <position position="261"/>
    </location>
</feature>
<comment type="caution">
    <text evidence="8">Lacks conserved residue(s) required for the propagation of feature annotation.</text>
</comment>
<protein>
    <recommendedName>
        <fullName evidence="10">Metalloendopeptidase</fullName>
        <ecNumber evidence="10">3.4.24.-</ecNumber>
    </recommendedName>
</protein>
<keyword evidence="2 9" id="KW-0645">Protease</keyword>
<dbReference type="PROSITE" id="PS01186">
    <property type="entry name" value="EGF_2"/>
    <property type="match status" value="1"/>
</dbReference>
<proteinExistence type="predicted"/>
<feature type="binding site" evidence="9">
    <location>
        <position position="270"/>
    </location>
    <ligand>
        <name>Zn(2+)</name>
        <dbReference type="ChEBI" id="CHEBI:29105"/>
        <note>catalytic</note>
    </ligand>
</feature>
<evidence type="ECO:0000256" key="1">
    <source>
        <dbReference type="ARBA" id="ARBA00022536"/>
    </source>
</evidence>
<dbReference type="InterPro" id="IPR034035">
    <property type="entry name" value="Astacin-like_dom"/>
</dbReference>
<dbReference type="AlphaFoldDB" id="A0AA39LLT5"/>
<dbReference type="PANTHER" id="PTHR10127:SF780">
    <property type="entry name" value="METALLOENDOPEPTIDASE"/>
    <property type="match status" value="1"/>
</dbReference>
<dbReference type="SMART" id="SM00042">
    <property type="entry name" value="CUB"/>
    <property type="match status" value="1"/>
</dbReference>
<dbReference type="Proteomes" id="UP001175271">
    <property type="component" value="Unassembled WGS sequence"/>
</dbReference>
<dbReference type="InterPro" id="IPR000859">
    <property type="entry name" value="CUB_dom"/>
</dbReference>
<dbReference type="EC" id="3.4.24.-" evidence="10"/>
<name>A0AA39LLT5_9BILA</name>
<keyword evidence="7" id="KW-1015">Disulfide bond</keyword>
<dbReference type="InterPro" id="IPR006026">
    <property type="entry name" value="Peptidase_Metallo"/>
</dbReference>
<dbReference type="SUPFAM" id="SSF56436">
    <property type="entry name" value="C-type lectin-like"/>
    <property type="match status" value="1"/>
</dbReference>
<dbReference type="SUPFAM" id="SSF55486">
    <property type="entry name" value="Metalloproteases ('zincins'), catalytic domain"/>
    <property type="match status" value="1"/>
</dbReference>
<dbReference type="EMBL" id="JAUCMV010000004">
    <property type="protein sequence ID" value="KAK0401943.1"/>
    <property type="molecule type" value="Genomic_DNA"/>
</dbReference>
<feature type="chain" id="PRO_5041480785" description="Metalloendopeptidase" evidence="10">
    <location>
        <begin position="21"/>
        <end position="655"/>
    </location>
</feature>
<dbReference type="InterPro" id="IPR024079">
    <property type="entry name" value="MetalloPept_cat_dom_sf"/>
</dbReference>
<feature type="binding site" evidence="9">
    <location>
        <position position="260"/>
    </location>
    <ligand>
        <name>Zn(2+)</name>
        <dbReference type="ChEBI" id="CHEBI:29105"/>
        <note>catalytic</note>
    </ligand>
</feature>
<reference evidence="13" key="1">
    <citation type="submission" date="2023-06" db="EMBL/GenBank/DDBJ databases">
        <title>Genomic analysis of the entomopathogenic nematode Steinernema hermaphroditum.</title>
        <authorList>
            <person name="Schwarz E.M."/>
            <person name="Heppert J.K."/>
            <person name="Baniya A."/>
            <person name="Schwartz H.T."/>
            <person name="Tan C.-H."/>
            <person name="Antoshechkin I."/>
            <person name="Sternberg P.W."/>
            <person name="Goodrich-Blair H."/>
            <person name="Dillman A.R."/>
        </authorList>
    </citation>
    <scope>NUCLEOTIDE SEQUENCE</scope>
    <source>
        <strain evidence="13">PS9179</strain>
        <tissue evidence="13">Whole animal</tissue>
    </source>
</reference>
<accession>A0AA39LLT5</accession>
<feature type="binding site" evidence="9">
    <location>
        <position position="264"/>
    </location>
    <ligand>
        <name>Zn(2+)</name>
        <dbReference type="ChEBI" id="CHEBI:29105"/>
        <note>catalytic</note>
    </ligand>
</feature>
<feature type="signal peptide" evidence="10">
    <location>
        <begin position="1"/>
        <end position="20"/>
    </location>
</feature>
<gene>
    <name evidence="13" type="ORF">QR680_016059</name>
</gene>
<evidence type="ECO:0000256" key="3">
    <source>
        <dbReference type="ARBA" id="ARBA00022723"/>
    </source>
</evidence>
<dbReference type="Gene3D" id="2.60.120.290">
    <property type="entry name" value="Spermadhesin, CUB domain"/>
    <property type="match status" value="1"/>
</dbReference>
<dbReference type="InterPro" id="IPR001506">
    <property type="entry name" value="Peptidase_M12A"/>
</dbReference>
<dbReference type="CDD" id="cd04280">
    <property type="entry name" value="ZnMc_astacin_like"/>
    <property type="match status" value="1"/>
</dbReference>
<dbReference type="GO" id="GO:0006508">
    <property type="term" value="P:proteolysis"/>
    <property type="evidence" value="ECO:0007669"/>
    <property type="project" value="UniProtKB-KW"/>
</dbReference>
<dbReference type="InterPro" id="IPR000742">
    <property type="entry name" value="EGF"/>
</dbReference>
<dbReference type="Pfam" id="PF01400">
    <property type="entry name" value="Astacin"/>
    <property type="match status" value="1"/>
</dbReference>